<name>A0A9X4H7P4_9FIRM</name>
<sequence length="109" mass="11663">MPGFNGKGPLGMGAMTGRGRGFCISSILPGTSLALKLGRGGQRGWWRSDFATGMLIGLGGYFANSLLAKHVTLPASGEDELNLLKEEAGYLESALEQIRKHIKELENKD</sequence>
<protein>
    <submittedName>
        <fullName evidence="1">DUF5320 domain-containing protein</fullName>
    </submittedName>
</protein>
<dbReference type="EMBL" id="JAKOAV010000044">
    <property type="protein sequence ID" value="MDF9409824.1"/>
    <property type="molecule type" value="Genomic_DNA"/>
</dbReference>
<gene>
    <name evidence="1" type="ORF">L7E55_15960</name>
</gene>
<reference evidence="1" key="1">
    <citation type="submission" date="2022-02" db="EMBL/GenBank/DDBJ databases">
        <authorList>
            <person name="Leng L."/>
        </authorList>
    </citation>
    <scope>NUCLEOTIDE SEQUENCE</scope>
    <source>
        <strain evidence="1">JI</strain>
    </source>
</reference>
<dbReference type="AlphaFoldDB" id="A0A9X4H7P4"/>
<evidence type="ECO:0000313" key="1">
    <source>
        <dbReference type="EMBL" id="MDF9409824.1"/>
    </source>
</evidence>
<evidence type="ECO:0000313" key="2">
    <source>
        <dbReference type="Proteomes" id="UP001154312"/>
    </source>
</evidence>
<dbReference type="RefSeq" id="WP_277445341.1">
    <property type="nucleotide sequence ID" value="NZ_JAKOAV010000044.1"/>
</dbReference>
<comment type="caution">
    <text evidence="1">The sequence shown here is derived from an EMBL/GenBank/DDBJ whole genome shotgun (WGS) entry which is preliminary data.</text>
</comment>
<accession>A0A9X4H7P4</accession>
<keyword evidence="2" id="KW-1185">Reference proteome</keyword>
<dbReference type="InterPro" id="IPR035205">
    <property type="entry name" value="DUF5320"/>
</dbReference>
<dbReference type="Pfam" id="PF17253">
    <property type="entry name" value="DUF5320"/>
    <property type="match status" value="1"/>
</dbReference>
<proteinExistence type="predicted"/>
<organism evidence="1 2">
    <name type="scientific">Pelotomaculum isophthalicicum JI</name>
    <dbReference type="NCBI Taxonomy" id="947010"/>
    <lineage>
        <taxon>Bacteria</taxon>
        <taxon>Bacillati</taxon>
        <taxon>Bacillota</taxon>
        <taxon>Clostridia</taxon>
        <taxon>Eubacteriales</taxon>
        <taxon>Desulfotomaculaceae</taxon>
        <taxon>Pelotomaculum</taxon>
    </lineage>
</organism>
<dbReference type="Proteomes" id="UP001154312">
    <property type="component" value="Unassembled WGS sequence"/>
</dbReference>